<dbReference type="Proteomes" id="UP000222310">
    <property type="component" value="Unassembled WGS sequence"/>
</dbReference>
<dbReference type="InterPro" id="IPR023198">
    <property type="entry name" value="PGP-like_dom2"/>
</dbReference>
<keyword evidence="4" id="KW-0460">Magnesium</keyword>
<dbReference type="InterPro" id="IPR023214">
    <property type="entry name" value="HAD_sf"/>
</dbReference>
<comment type="similarity">
    <text evidence="2">Belongs to the HAD-like hydrolase superfamily. CbbY/CbbZ/Gph/YieH family.</text>
</comment>
<dbReference type="EMBL" id="LAHD01000026">
    <property type="protein sequence ID" value="PHK04395.1"/>
    <property type="molecule type" value="Genomic_DNA"/>
</dbReference>
<dbReference type="AlphaFoldDB" id="A0A9Q6ELW6"/>
<keyword evidence="3" id="KW-0479">Metal-binding</keyword>
<dbReference type="Gene3D" id="1.10.150.240">
    <property type="entry name" value="Putative phosphatase, domain 2"/>
    <property type="match status" value="1"/>
</dbReference>
<evidence type="ECO:0000256" key="2">
    <source>
        <dbReference type="ARBA" id="ARBA00006171"/>
    </source>
</evidence>
<dbReference type="InterPro" id="IPR051600">
    <property type="entry name" value="Beta-PGM-like"/>
</dbReference>
<evidence type="ECO:0000313" key="6">
    <source>
        <dbReference type="Proteomes" id="UP000222310"/>
    </source>
</evidence>
<dbReference type="RefSeq" id="WP_099067776.1">
    <property type="nucleotide sequence ID" value="NZ_LAHD01000026.1"/>
</dbReference>
<comment type="cofactor">
    <cofactor evidence="1">
        <name>Mg(2+)</name>
        <dbReference type="ChEBI" id="CHEBI:18420"/>
    </cofactor>
</comment>
<dbReference type="GeneID" id="57095275"/>
<evidence type="ECO:0000256" key="1">
    <source>
        <dbReference type="ARBA" id="ARBA00001946"/>
    </source>
</evidence>
<dbReference type="InterPro" id="IPR006439">
    <property type="entry name" value="HAD-SF_hydro_IA"/>
</dbReference>
<protein>
    <submittedName>
        <fullName evidence="5">HAD family hydrolase</fullName>
    </submittedName>
</protein>
<keyword evidence="5" id="KW-0378">Hydrolase</keyword>
<dbReference type="NCBIfam" id="TIGR01549">
    <property type="entry name" value="HAD-SF-IA-v1"/>
    <property type="match status" value="1"/>
</dbReference>
<evidence type="ECO:0000256" key="3">
    <source>
        <dbReference type="ARBA" id="ARBA00022723"/>
    </source>
</evidence>
<dbReference type="SFLD" id="SFLDS00003">
    <property type="entry name" value="Haloacid_Dehalogenase"/>
    <property type="match status" value="1"/>
</dbReference>
<dbReference type="NCBIfam" id="TIGR01509">
    <property type="entry name" value="HAD-SF-IA-v3"/>
    <property type="match status" value="1"/>
</dbReference>
<dbReference type="InterPro" id="IPR041492">
    <property type="entry name" value="HAD_2"/>
</dbReference>
<dbReference type="GO" id="GO:0046872">
    <property type="term" value="F:metal ion binding"/>
    <property type="evidence" value="ECO:0007669"/>
    <property type="project" value="UniProtKB-KW"/>
</dbReference>
<proteinExistence type="inferred from homology"/>
<dbReference type="SUPFAM" id="SSF56784">
    <property type="entry name" value="HAD-like"/>
    <property type="match status" value="1"/>
</dbReference>
<sequence>MCKIKAVIFDMDGVLIDAKDWHYEALNRALKLFAYEINRYDHLVTFDGLPTRKKLEILTKEHGLPIALHSFLNELKQLYTLELVHARCKPIFQHEYALSNLKALSYKLAVASNSIRHTIEVMMQKSNLIDYLDVILSNQDVKFGKPDPEIYLKAISQLELKPQECLVVEDNENGIRAAQEAGANLMVVESVYDVTLDNILNRIQHIEAYLK</sequence>
<dbReference type="SFLD" id="SFLDG01129">
    <property type="entry name" value="C1.5:_HAD__Beta-PGM__Phosphata"/>
    <property type="match status" value="1"/>
</dbReference>
<dbReference type="InterPro" id="IPR036412">
    <property type="entry name" value="HAD-like_sf"/>
</dbReference>
<dbReference type="SFLD" id="SFLDG01135">
    <property type="entry name" value="C1.5.6:_HAD__Beta-PGM__Phospha"/>
    <property type="match status" value="1"/>
</dbReference>
<name>A0A9Q6ELW6_NOSLI</name>
<dbReference type="PANTHER" id="PTHR46193:SF9">
    <property type="entry name" value="HALOACID DEHALOGENASE-LIKE HYDROLASE DOMAIN-CONTAINING PROTEIN SGPP"/>
    <property type="match status" value="1"/>
</dbReference>
<comment type="caution">
    <text evidence="5">The sequence shown here is derived from an EMBL/GenBank/DDBJ whole genome shotgun (WGS) entry which is preliminary data.</text>
</comment>
<evidence type="ECO:0000256" key="4">
    <source>
        <dbReference type="ARBA" id="ARBA00022842"/>
    </source>
</evidence>
<organism evidence="5 6">
    <name type="scientific">Nostoc linckia z8</name>
    <dbReference type="NCBI Taxonomy" id="1628746"/>
    <lineage>
        <taxon>Bacteria</taxon>
        <taxon>Bacillati</taxon>
        <taxon>Cyanobacteriota</taxon>
        <taxon>Cyanophyceae</taxon>
        <taxon>Nostocales</taxon>
        <taxon>Nostocaceae</taxon>
        <taxon>Nostoc</taxon>
    </lineage>
</organism>
<dbReference type="GO" id="GO:0016787">
    <property type="term" value="F:hydrolase activity"/>
    <property type="evidence" value="ECO:0007669"/>
    <property type="project" value="UniProtKB-KW"/>
</dbReference>
<accession>A0A9Q6ELW6</accession>
<evidence type="ECO:0000313" key="5">
    <source>
        <dbReference type="EMBL" id="PHK04395.1"/>
    </source>
</evidence>
<gene>
    <name evidence="5" type="ORF">VF08_11300</name>
</gene>
<reference evidence="5 6" key="1">
    <citation type="submission" date="2015-02" db="EMBL/GenBank/DDBJ databases">
        <title>Nostoc linckia genome annotation.</title>
        <authorList>
            <person name="Zhou Z."/>
        </authorList>
    </citation>
    <scope>NUCLEOTIDE SEQUENCE [LARGE SCALE GENOMIC DNA]</scope>
    <source>
        <strain evidence="6">z8</strain>
    </source>
</reference>
<dbReference type="Pfam" id="PF13419">
    <property type="entry name" value="HAD_2"/>
    <property type="match status" value="1"/>
</dbReference>
<dbReference type="PANTHER" id="PTHR46193">
    <property type="entry name" value="6-PHOSPHOGLUCONATE PHOSPHATASE"/>
    <property type="match status" value="1"/>
</dbReference>
<dbReference type="Gene3D" id="3.40.50.1000">
    <property type="entry name" value="HAD superfamily/HAD-like"/>
    <property type="match status" value="1"/>
</dbReference>